<dbReference type="AlphaFoldDB" id="A0A835IGE9"/>
<dbReference type="Proteomes" id="UP000631114">
    <property type="component" value="Unassembled WGS sequence"/>
</dbReference>
<evidence type="ECO:0000313" key="2">
    <source>
        <dbReference type="EMBL" id="KAF9615253.1"/>
    </source>
</evidence>
<accession>A0A835IGE9</accession>
<feature type="compositionally biased region" description="Polar residues" evidence="1">
    <location>
        <begin position="147"/>
        <end position="163"/>
    </location>
</feature>
<dbReference type="EMBL" id="JADFTS010000003">
    <property type="protein sequence ID" value="KAF9615253.1"/>
    <property type="molecule type" value="Genomic_DNA"/>
</dbReference>
<proteinExistence type="predicted"/>
<evidence type="ECO:0000256" key="1">
    <source>
        <dbReference type="SAM" id="MobiDB-lite"/>
    </source>
</evidence>
<reference evidence="2 3" key="1">
    <citation type="submission" date="2020-10" db="EMBL/GenBank/DDBJ databases">
        <title>The Coptis chinensis genome and diversification of protoberbering-type alkaloids.</title>
        <authorList>
            <person name="Wang B."/>
            <person name="Shu S."/>
            <person name="Song C."/>
            <person name="Liu Y."/>
        </authorList>
    </citation>
    <scope>NUCLEOTIDE SEQUENCE [LARGE SCALE GENOMIC DNA]</scope>
    <source>
        <strain evidence="2">HL-2020</strain>
        <tissue evidence="2">Leaf</tissue>
    </source>
</reference>
<sequence>MQPSCPRSPVVQISNVNQLFVDLTPQNIKLIARNVPSTATGIVRNQVVAIEGSIEREVDIINTPRRQTNIRPLLVTPGTNNIHSNVLNGLLGDRTNNFHVSEPSNRVDPATLVQVAGATTSMVGTYPNNVCSEQTITVGGWESVTRSNRRQNSPIVSSSIRNLTTREDQESNGMVTDDQLGKQLENYDNGRNMFVTLASVEGDLEDNLSEPEQELFKDQVLPGEVSSTTDWSVEFHNYSVEFLTQEISDHSPVVLSFSDGVRCKPPFRFCNYWLAMPEFPSTLSEAWNIQNCGNPSFMFFKKLRNLKQLLKRWPKISSSNIQKNTERARKQLDSIQKLLQQMPFDVNLCYKEKEFRAQLCFLMQIEEEELRQKTNTEWLTYGDKGNSFFHNALKEKKNKNNVWVRRSNTLAQARFLKI</sequence>
<comment type="caution">
    <text evidence="2">The sequence shown here is derived from an EMBL/GenBank/DDBJ whole genome shotgun (WGS) entry which is preliminary data.</text>
</comment>
<name>A0A835IGE9_9MAGN</name>
<evidence type="ECO:0000313" key="3">
    <source>
        <dbReference type="Proteomes" id="UP000631114"/>
    </source>
</evidence>
<gene>
    <name evidence="2" type="ORF">IFM89_022550</name>
</gene>
<dbReference type="OrthoDB" id="1935089at2759"/>
<keyword evidence="3" id="KW-1185">Reference proteome</keyword>
<feature type="region of interest" description="Disordered" evidence="1">
    <location>
        <begin position="147"/>
        <end position="173"/>
    </location>
</feature>
<protein>
    <submittedName>
        <fullName evidence="2">Uncharacterized protein</fullName>
    </submittedName>
</protein>
<organism evidence="2 3">
    <name type="scientific">Coptis chinensis</name>
    <dbReference type="NCBI Taxonomy" id="261450"/>
    <lineage>
        <taxon>Eukaryota</taxon>
        <taxon>Viridiplantae</taxon>
        <taxon>Streptophyta</taxon>
        <taxon>Embryophyta</taxon>
        <taxon>Tracheophyta</taxon>
        <taxon>Spermatophyta</taxon>
        <taxon>Magnoliopsida</taxon>
        <taxon>Ranunculales</taxon>
        <taxon>Ranunculaceae</taxon>
        <taxon>Coptidoideae</taxon>
        <taxon>Coptis</taxon>
    </lineage>
</organism>